<dbReference type="HOGENOM" id="CLU_513572_0_0_0"/>
<dbReference type="InterPro" id="IPR011723">
    <property type="entry name" value="Znf/thioredoxin_put"/>
</dbReference>
<dbReference type="RefSeq" id="WP_002650537.1">
    <property type="nucleotide sequence ID" value="NZ_CH672376.1"/>
</dbReference>
<keyword evidence="2" id="KW-0472">Membrane</keyword>
<comment type="caution">
    <text evidence="3">The sequence shown here is derived from an EMBL/GenBank/DDBJ whole genome shotgun (WGS) entry which is preliminary data.</text>
</comment>
<evidence type="ECO:0000256" key="1">
    <source>
        <dbReference type="SAM" id="MobiDB-lite"/>
    </source>
</evidence>
<keyword evidence="2" id="KW-1133">Transmembrane helix</keyword>
<feature type="compositionally biased region" description="Low complexity" evidence="1">
    <location>
        <begin position="77"/>
        <end position="97"/>
    </location>
</feature>
<proteinExistence type="predicted"/>
<dbReference type="NCBIfam" id="TIGR02098">
    <property type="entry name" value="MJ0042_CXXC"/>
    <property type="match status" value="1"/>
</dbReference>
<feature type="compositionally biased region" description="Basic and acidic residues" evidence="1">
    <location>
        <begin position="47"/>
        <end position="61"/>
    </location>
</feature>
<accession>A4A228</accession>
<evidence type="ECO:0000313" key="4">
    <source>
        <dbReference type="Proteomes" id="UP000004358"/>
    </source>
</evidence>
<name>A4A228_9BACT</name>
<feature type="transmembrane region" description="Helical" evidence="2">
    <location>
        <begin position="329"/>
        <end position="353"/>
    </location>
</feature>
<dbReference type="Proteomes" id="UP000004358">
    <property type="component" value="Unassembled WGS sequence"/>
</dbReference>
<dbReference type="EMBL" id="AANZ01000040">
    <property type="protein sequence ID" value="EAQ77199.1"/>
    <property type="molecule type" value="Genomic_DNA"/>
</dbReference>
<dbReference type="AlphaFoldDB" id="A4A228"/>
<evidence type="ECO:0000313" key="3">
    <source>
        <dbReference type="EMBL" id="EAQ77199.1"/>
    </source>
</evidence>
<protein>
    <recommendedName>
        <fullName evidence="5">Zinc finger/thioredoxin putative domain-containing protein</fullName>
    </recommendedName>
</protein>
<evidence type="ECO:0008006" key="5">
    <source>
        <dbReference type="Google" id="ProtNLM"/>
    </source>
</evidence>
<dbReference type="STRING" id="314230.DSM3645_13193"/>
<gene>
    <name evidence="3" type="ORF">DSM3645_13193</name>
</gene>
<feature type="region of interest" description="Disordered" evidence="1">
    <location>
        <begin position="42"/>
        <end position="147"/>
    </location>
</feature>
<evidence type="ECO:0000256" key="2">
    <source>
        <dbReference type="SAM" id="Phobius"/>
    </source>
</evidence>
<sequence>MSFIASCPHCQAKFAAQDHLAGKNVRCPKCKVPFRIGDVIGKAQKKTAAEREQSRKSKSAFDEDLPVARPAKPAPNKPRAAKSSSAQAGSGTSGSTRPAPPSPSTTPTRYWKEIAQENQPEPPPVPVAAPIPAAAPPHVTPPPEQPIVLSPTLTAAWESLPPIILATARHKAAALPSAPAFQSPSDIDREIEALTAVKMPAGDDDLDDSLLDQPRATATVGRPGAMSPPKQRSAEPAEEVIELGFEDLVVEELEEEIVELSEDDFVDESSSPAIEFDPSDEIITEVEIVEEAPPRRSSAPFSATPGPAVTGQPAAAIETLPAPRSNRQFTMLLLGGAGGLAAILTLIAVVIALSGGSPRDFQPSETFTPTSSIGQFVDPSGRISVRFPQPFRVTPPVSRGHVRVRGAQLVGKSETFSAYYSDTTPGVTPPSGAKPLREHWLAFDLPELADASPAITSIRRHMIGQDYAVEYRLATDIQRDQPGESRVLLIFIQQRMFLLLWSGEEYRDDVDDFFASFSIGDEKFGTREEQ</sequence>
<reference evidence="3 4" key="1">
    <citation type="submission" date="2006-02" db="EMBL/GenBank/DDBJ databases">
        <authorList>
            <person name="Amann R."/>
            <person name="Ferriera S."/>
            <person name="Johnson J."/>
            <person name="Kravitz S."/>
            <person name="Halpern A."/>
            <person name="Remington K."/>
            <person name="Beeson K."/>
            <person name="Tran B."/>
            <person name="Rogers Y.-H."/>
            <person name="Friedman R."/>
            <person name="Venter J.C."/>
        </authorList>
    </citation>
    <scope>NUCLEOTIDE SEQUENCE [LARGE SCALE GENOMIC DNA]</scope>
    <source>
        <strain evidence="3 4">DSM 3645</strain>
    </source>
</reference>
<organism evidence="3 4">
    <name type="scientific">Blastopirellula marina DSM 3645</name>
    <dbReference type="NCBI Taxonomy" id="314230"/>
    <lineage>
        <taxon>Bacteria</taxon>
        <taxon>Pseudomonadati</taxon>
        <taxon>Planctomycetota</taxon>
        <taxon>Planctomycetia</taxon>
        <taxon>Pirellulales</taxon>
        <taxon>Pirellulaceae</taxon>
        <taxon>Blastopirellula</taxon>
    </lineage>
</organism>
<keyword evidence="2" id="KW-0812">Transmembrane</keyword>
<feature type="compositionally biased region" description="Pro residues" evidence="1">
    <location>
        <begin position="120"/>
        <end position="145"/>
    </location>
</feature>